<accession>A0A1S9PFN3</accession>
<evidence type="ECO:0000256" key="1">
    <source>
        <dbReference type="ARBA" id="ARBA00006484"/>
    </source>
</evidence>
<dbReference type="SMART" id="SM00822">
    <property type="entry name" value="PKS_KR"/>
    <property type="match status" value="1"/>
</dbReference>
<comment type="caution">
    <text evidence="4">The sequence shown here is derived from an EMBL/GenBank/DDBJ whole genome shotgun (WGS) entry which is preliminary data.</text>
</comment>
<feature type="domain" description="Ketoreductase" evidence="3">
    <location>
        <begin position="7"/>
        <end position="179"/>
    </location>
</feature>
<dbReference type="Pfam" id="PF13561">
    <property type="entry name" value="adh_short_C2"/>
    <property type="match status" value="1"/>
</dbReference>
<name>A0A1S9PFN3_9SPHI</name>
<reference evidence="4 5" key="1">
    <citation type="submission" date="2016-07" db="EMBL/GenBank/DDBJ databases">
        <title>Genomic analysis of zinc-resistant bacterium Mucilaginibacter pedocola TBZ30.</title>
        <authorList>
            <person name="Huang J."/>
            <person name="Tang J."/>
        </authorList>
    </citation>
    <scope>NUCLEOTIDE SEQUENCE [LARGE SCALE GENOMIC DNA]</scope>
    <source>
        <strain evidence="4 5">TBZ30</strain>
    </source>
</reference>
<sequence>MARLTQLTTLITGGNSGIGYATAKKFKEEGAVVIITGRNAHAVAQAAEELDAVGLISDQADLSSLDGLVAALNVAESKLDAIFLNAGIATFAPFEQMTEAHYDEIMNVNVKGVLFTLQKLLPLLNNGGSIIFNTSVNATLGMPNSGVYAASKAALIALSRVLATELAPRQIRVNCISPGPVETPVYEKLGMDSEQIAGFSKLLSEKILLKRFAQAEEIAQLAVFLAGKESSFITGTEIVVDGGITVNAVLN</sequence>
<keyword evidence="2" id="KW-0560">Oxidoreductase</keyword>
<dbReference type="GO" id="GO:0016491">
    <property type="term" value="F:oxidoreductase activity"/>
    <property type="evidence" value="ECO:0007669"/>
    <property type="project" value="UniProtKB-KW"/>
</dbReference>
<dbReference type="SUPFAM" id="SSF51735">
    <property type="entry name" value="NAD(P)-binding Rossmann-fold domains"/>
    <property type="match status" value="1"/>
</dbReference>
<dbReference type="AlphaFoldDB" id="A0A1S9PFN3"/>
<dbReference type="PRINTS" id="PR00080">
    <property type="entry name" value="SDRFAMILY"/>
</dbReference>
<dbReference type="InterPro" id="IPR057326">
    <property type="entry name" value="KR_dom"/>
</dbReference>
<dbReference type="InterPro" id="IPR036291">
    <property type="entry name" value="NAD(P)-bd_dom_sf"/>
</dbReference>
<evidence type="ECO:0000313" key="4">
    <source>
        <dbReference type="EMBL" id="OOQ59773.1"/>
    </source>
</evidence>
<evidence type="ECO:0000313" key="5">
    <source>
        <dbReference type="Proteomes" id="UP000189739"/>
    </source>
</evidence>
<dbReference type="InterPro" id="IPR051122">
    <property type="entry name" value="SDR_DHRS6-like"/>
</dbReference>
<dbReference type="PANTHER" id="PTHR43477:SF1">
    <property type="entry name" value="DIHYDROANTICAPSIN 7-DEHYDROGENASE"/>
    <property type="match status" value="1"/>
</dbReference>
<gene>
    <name evidence="4" type="ORF">BC343_06365</name>
</gene>
<dbReference type="FunFam" id="3.40.50.720:FF:000084">
    <property type="entry name" value="Short-chain dehydrogenase reductase"/>
    <property type="match status" value="1"/>
</dbReference>
<dbReference type="EMBL" id="MBTF01000012">
    <property type="protein sequence ID" value="OOQ59773.1"/>
    <property type="molecule type" value="Genomic_DNA"/>
</dbReference>
<dbReference type="Gene3D" id="3.40.50.720">
    <property type="entry name" value="NAD(P)-binding Rossmann-like Domain"/>
    <property type="match status" value="1"/>
</dbReference>
<proteinExistence type="inferred from homology"/>
<organism evidence="4 5">
    <name type="scientific">Mucilaginibacter pedocola</name>
    <dbReference type="NCBI Taxonomy" id="1792845"/>
    <lineage>
        <taxon>Bacteria</taxon>
        <taxon>Pseudomonadati</taxon>
        <taxon>Bacteroidota</taxon>
        <taxon>Sphingobacteriia</taxon>
        <taxon>Sphingobacteriales</taxon>
        <taxon>Sphingobacteriaceae</taxon>
        <taxon>Mucilaginibacter</taxon>
    </lineage>
</organism>
<dbReference type="PRINTS" id="PR00081">
    <property type="entry name" value="GDHRDH"/>
</dbReference>
<dbReference type="STRING" id="1792845.BC343_06365"/>
<dbReference type="OrthoDB" id="9803333at2"/>
<dbReference type="InterPro" id="IPR002347">
    <property type="entry name" value="SDR_fam"/>
</dbReference>
<dbReference type="PANTHER" id="PTHR43477">
    <property type="entry name" value="DIHYDROANTICAPSIN 7-DEHYDROGENASE"/>
    <property type="match status" value="1"/>
</dbReference>
<keyword evidence="5" id="KW-1185">Reference proteome</keyword>
<dbReference type="CDD" id="cd05233">
    <property type="entry name" value="SDR_c"/>
    <property type="match status" value="1"/>
</dbReference>
<comment type="similarity">
    <text evidence="1">Belongs to the short-chain dehydrogenases/reductases (SDR) family.</text>
</comment>
<dbReference type="RefSeq" id="WP_078348526.1">
    <property type="nucleotide sequence ID" value="NZ_MBTF01000012.1"/>
</dbReference>
<dbReference type="InterPro" id="IPR020904">
    <property type="entry name" value="Sc_DH/Rdtase_CS"/>
</dbReference>
<dbReference type="PROSITE" id="PS00061">
    <property type="entry name" value="ADH_SHORT"/>
    <property type="match status" value="1"/>
</dbReference>
<evidence type="ECO:0000259" key="3">
    <source>
        <dbReference type="SMART" id="SM00822"/>
    </source>
</evidence>
<dbReference type="Proteomes" id="UP000189739">
    <property type="component" value="Unassembled WGS sequence"/>
</dbReference>
<protein>
    <submittedName>
        <fullName evidence="4">Short-chain dehydrogenase</fullName>
    </submittedName>
</protein>
<evidence type="ECO:0000256" key="2">
    <source>
        <dbReference type="ARBA" id="ARBA00023002"/>
    </source>
</evidence>